<proteinExistence type="predicted"/>
<dbReference type="SMART" id="SM00355">
    <property type="entry name" value="ZnF_C2H2"/>
    <property type="match status" value="2"/>
</dbReference>
<reference evidence="3 4" key="1">
    <citation type="submission" date="2017-09" db="EMBL/GenBank/DDBJ databases">
        <title>WGS assembly of Aquilegia coerulea Goldsmith.</title>
        <authorList>
            <person name="Hodges S."/>
            <person name="Kramer E."/>
            <person name="Nordborg M."/>
            <person name="Tomkins J."/>
            <person name="Borevitz J."/>
            <person name="Derieg N."/>
            <person name="Yan J."/>
            <person name="Mihaltcheva S."/>
            <person name="Hayes R.D."/>
            <person name="Rokhsar D."/>
        </authorList>
    </citation>
    <scope>NUCLEOTIDE SEQUENCE [LARGE SCALE GENOMIC DNA]</scope>
    <source>
        <strain evidence="4">cv. Goldsmith</strain>
    </source>
</reference>
<dbReference type="AlphaFoldDB" id="A0A2G5DQC5"/>
<dbReference type="PROSITE" id="PS50157">
    <property type="entry name" value="ZINC_FINGER_C2H2_2"/>
    <property type="match status" value="1"/>
</dbReference>
<dbReference type="Proteomes" id="UP000230069">
    <property type="component" value="Unassembled WGS sequence"/>
</dbReference>
<keyword evidence="1" id="KW-0863">Zinc-finger</keyword>
<keyword evidence="1" id="KW-0479">Metal-binding</keyword>
<dbReference type="EMBL" id="KZ305033">
    <property type="protein sequence ID" value="PIA45710.1"/>
    <property type="molecule type" value="Genomic_DNA"/>
</dbReference>
<evidence type="ECO:0000313" key="4">
    <source>
        <dbReference type="Proteomes" id="UP000230069"/>
    </source>
</evidence>
<dbReference type="Gene3D" id="3.30.160.60">
    <property type="entry name" value="Classic Zinc Finger"/>
    <property type="match status" value="1"/>
</dbReference>
<dbReference type="GO" id="GO:0008270">
    <property type="term" value="F:zinc ion binding"/>
    <property type="evidence" value="ECO:0007669"/>
    <property type="project" value="UniProtKB-KW"/>
</dbReference>
<dbReference type="InterPro" id="IPR013087">
    <property type="entry name" value="Znf_C2H2_type"/>
</dbReference>
<organism evidence="3 4">
    <name type="scientific">Aquilegia coerulea</name>
    <name type="common">Rocky mountain columbine</name>
    <dbReference type="NCBI Taxonomy" id="218851"/>
    <lineage>
        <taxon>Eukaryota</taxon>
        <taxon>Viridiplantae</taxon>
        <taxon>Streptophyta</taxon>
        <taxon>Embryophyta</taxon>
        <taxon>Tracheophyta</taxon>
        <taxon>Spermatophyta</taxon>
        <taxon>Magnoliopsida</taxon>
        <taxon>Ranunculales</taxon>
        <taxon>Ranunculaceae</taxon>
        <taxon>Thalictroideae</taxon>
        <taxon>Aquilegia</taxon>
    </lineage>
</organism>
<evidence type="ECO:0000313" key="3">
    <source>
        <dbReference type="EMBL" id="PIA45710.1"/>
    </source>
</evidence>
<sequence>MESDKLYCCNCTAEGFSNVFEIRKHYRNFHKGFDEKCKICSNQFRRTDDLKAHEEDEHGKKTEIVKMFCIHCKKGF</sequence>
<name>A0A2G5DQC5_AQUCA</name>
<protein>
    <recommendedName>
        <fullName evidence="2">C2H2-type domain-containing protein</fullName>
    </recommendedName>
</protein>
<feature type="domain" description="C2H2-type" evidence="2">
    <location>
        <begin position="35"/>
        <end position="63"/>
    </location>
</feature>
<dbReference type="OrthoDB" id="654211at2759"/>
<keyword evidence="4" id="KW-1185">Reference proteome</keyword>
<keyword evidence="1" id="KW-0862">Zinc</keyword>
<dbReference type="PROSITE" id="PS00028">
    <property type="entry name" value="ZINC_FINGER_C2H2_1"/>
    <property type="match status" value="1"/>
</dbReference>
<accession>A0A2G5DQC5</accession>
<dbReference type="InParanoid" id="A0A2G5DQC5"/>
<evidence type="ECO:0000259" key="2">
    <source>
        <dbReference type="PROSITE" id="PS50157"/>
    </source>
</evidence>
<gene>
    <name evidence="3" type="ORF">AQUCO_01600148v1</name>
</gene>
<evidence type="ECO:0000256" key="1">
    <source>
        <dbReference type="PROSITE-ProRule" id="PRU00042"/>
    </source>
</evidence>